<dbReference type="InterPro" id="IPR052219">
    <property type="entry name" value="Photolyase_Class-2"/>
</dbReference>
<dbReference type="AlphaFoldDB" id="A0A172T6G3"/>
<evidence type="ECO:0000313" key="14">
    <source>
        <dbReference type="EMBL" id="ANE42537.1"/>
    </source>
</evidence>
<keyword evidence="6" id="KW-0227">DNA damage</keyword>
<feature type="domain" description="Photolyase/cryptochrome alpha/beta" evidence="13">
    <location>
        <begin position="20"/>
        <end position="148"/>
    </location>
</feature>
<accession>A0A172T6G3</accession>
<name>A0A172T6G3_9DEIO</name>
<dbReference type="PATRIC" id="fig|1182568.3.peg.164"/>
<dbReference type="PANTHER" id="PTHR10211:SF0">
    <property type="entry name" value="DEOXYRIBODIPYRIMIDINE PHOTO-LYASE"/>
    <property type="match status" value="1"/>
</dbReference>
<evidence type="ECO:0000313" key="15">
    <source>
        <dbReference type="Proteomes" id="UP000077363"/>
    </source>
</evidence>
<evidence type="ECO:0000256" key="3">
    <source>
        <dbReference type="ARBA" id="ARBA00013149"/>
    </source>
</evidence>
<keyword evidence="15" id="KW-1185">Reference proteome</keyword>
<evidence type="ECO:0000256" key="10">
    <source>
        <dbReference type="ARBA" id="ARBA00023239"/>
    </source>
</evidence>
<sequence length="450" mass="50840">MIHESRVQLLRVGMPDSKGSFVLLWVQASVRVTDNHALEYAVREANRLGLPLAAVFGLTPSFPEANARHYQFLLEGLRDLSAGLAARGIPFSVRLGSPPDVVLAASKGAAVVITDRGYLRIQRQWREDLAVRLGVPLVQVESEALIPVQTTSPKQEYAARTIRPKIHRLWHDYFVPLEPHELKRQGQDWPTDLDLPQLDVSAPSATVKTLPLDFSVPPGREAGGEVAALARLSAFVGQQLAGYADTRNDPTQDGSSRLSAFLHYGQLSPLTAALAAREHGGPGADTFLEELIVRRELSFNLCQYNPHYDTYDGVPDWARKTLEEHAGDKREALYTREQLDRAETHDPYWNASQNEMVRTGRMHNYMRMYWGKKVLEWTETPREAHAHLIALNNRYEQDGRNANSFAGISWVFGLHDRPWTRRPIFGTVRYMNAGGLKRKFDIETYARRWA</sequence>
<dbReference type="Gene3D" id="1.25.40.80">
    <property type="match status" value="1"/>
</dbReference>
<evidence type="ECO:0000256" key="6">
    <source>
        <dbReference type="ARBA" id="ARBA00022763"/>
    </source>
</evidence>
<dbReference type="Gene3D" id="1.10.579.10">
    <property type="entry name" value="DNA Cyclobutane Dipyrimidine Photolyase, subunit A, domain 3"/>
    <property type="match status" value="1"/>
</dbReference>
<keyword evidence="8" id="KW-0238">DNA-binding</keyword>
<protein>
    <recommendedName>
        <fullName evidence="4">Deoxyribodipyrimidine photo-lyase</fullName>
        <ecNumber evidence="3">4.1.99.3</ecNumber>
    </recommendedName>
    <alternativeName>
        <fullName evidence="11">DNA photolyase</fullName>
    </alternativeName>
</protein>
<dbReference type="SUPFAM" id="SSF52425">
    <property type="entry name" value="Cryptochrome/photolyase, N-terminal domain"/>
    <property type="match status" value="1"/>
</dbReference>
<dbReference type="GO" id="GO:0000719">
    <property type="term" value="P:photoreactive repair"/>
    <property type="evidence" value="ECO:0007669"/>
    <property type="project" value="TreeGrafter"/>
</dbReference>
<keyword evidence="9" id="KW-0234">DNA repair</keyword>
<evidence type="ECO:0000256" key="12">
    <source>
        <dbReference type="ARBA" id="ARBA00033999"/>
    </source>
</evidence>
<keyword evidence="7" id="KW-0274">FAD</keyword>
<dbReference type="PANTHER" id="PTHR10211">
    <property type="entry name" value="DEOXYRIBODIPYRIMIDINE PHOTOLYASE"/>
    <property type="match status" value="1"/>
</dbReference>
<evidence type="ECO:0000256" key="2">
    <source>
        <dbReference type="ARBA" id="ARBA00006409"/>
    </source>
</evidence>
<dbReference type="KEGG" id="dpu:SU48_00790"/>
<dbReference type="InterPro" id="IPR006050">
    <property type="entry name" value="DNA_photolyase_N"/>
</dbReference>
<dbReference type="InterPro" id="IPR036155">
    <property type="entry name" value="Crypto/Photolyase_N_sf"/>
</dbReference>
<dbReference type="Proteomes" id="UP000077363">
    <property type="component" value="Chromosome"/>
</dbReference>
<organism evidence="14 15">
    <name type="scientific">Deinococcus puniceus</name>
    <dbReference type="NCBI Taxonomy" id="1182568"/>
    <lineage>
        <taxon>Bacteria</taxon>
        <taxon>Thermotogati</taxon>
        <taxon>Deinococcota</taxon>
        <taxon>Deinococci</taxon>
        <taxon>Deinococcales</taxon>
        <taxon>Deinococcaceae</taxon>
        <taxon>Deinococcus</taxon>
    </lineage>
</organism>
<evidence type="ECO:0000256" key="8">
    <source>
        <dbReference type="ARBA" id="ARBA00023125"/>
    </source>
</evidence>
<comment type="catalytic activity">
    <reaction evidence="12">
        <text>cyclobutadipyrimidine (in DNA) = 2 pyrimidine residues (in DNA).</text>
        <dbReference type="EC" id="4.1.99.3"/>
    </reaction>
</comment>
<evidence type="ECO:0000259" key="13">
    <source>
        <dbReference type="PROSITE" id="PS51645"/>
    </source>
</evidence>
<dbReference type="InterPro" id="IPR014729">
    <property type="entry name" value="Rossmann-like_a/b/a_fold"/>
</dbReference>
<dbReference type="PROSITE" id="PS51645">
    <property type="entry name" value="PHR_CRY_ALPHA_BETA"/>
    <property type="match status" value="1"/>
</dbReference>
<comment type="cofactor">
    <cofactor evidence="1">
        <name>FAD</name>
        <dbReference type="ChEBI" id="CHEBI:57692"/>
    </cofactor>
</comment>
<dbReference type="SUPFAM" id="SSF48173">
    <property type="entry name" value="Cryptochrome/photolyase FAD-binding domain"/>
    <property type="match status" value="1"/>
</dbReference>
<evidence type="ECO:0000256" key="7">
    <source>
        <dbReference type="ARBA" id="ARBA00022827"/>
    </source>
</evidence>
<dbReference type="FunFam" id="1.10.579.10:FF:000002">
    <property type="entry name" value="Deoxyribodipyrimidine photolyase"/>
    <property type="match status" value="1"/>
</dbReference>
<dbReference type="Gene3D" id="3.40.50.620">
    <property type="entry name" value="HUPs"/>
    <property type="match status" value="1"/>
</dbReference>
<evidence type="ECO:0000256" key="5">
    <source>
        <dbReference type="ARBA" id="ARBA00022630"/>
    </source>
</evidence>
<comment type="similarity">
    <text evidence="2">Belongs to the DNA photolyase class-2 family.</text>
</comment>
<dbReference type="STRING" id="1182568.SU48_00790"/>
<keyword evidence="5" id="KW-0285">Flavoprotein</keyword>
<keyword evidence="10 14" id="KW-0456">Lyase</keyword>
<dbReference type="EMBL" id="CP011387">
    <property type="protein sequence ID" value="ANE42537.1"/>
    <property type="molecule type" value="Genomic_DNA"/>
</dbReference>
<reference evidence="14 15" key="1">
    <citation type="submission" date="2015-01" db="EMBL/GenBank/DDBJ databases">
        <title>Deinococcus puniceus/DY1/ whole genome sequencing.</title>
        <authorList>
            <person name="Kim M.K."/>
            <person name="Srinivasan S."/>
            <person name="Lee J.-J."/>
        </authorList>
    </citation>
    <scope>NUCLEOTIDE SEQUENCE [LARGE SCALE GENOMIC DNA]</scope>
    <source>
        <strain evidence="14 15">DY1</strain>
    </source>
</reference>
<dbReference type="GO" id="GO:0003904">
    <property type="term" value="F:deoxyribodipyrimidine photo-lyase activity"/>
    <property type="evidence" value="ECO:0007669"/>
    <property type="project" value="UniProtKB-EC"/>
</dbReference>
<dbReference type="RefSeq" id="WP_064013580.1">
    <property type="nucleotide sequence ID" value="NZ_CP011387.1"/>
</dbReference>
<dbReference type="GO" id="GO:0003677">
    <property type="term" value="F:DNA binding"/>
    <property type="evidence" value="ECO:0007669"/>
    <property type="project" value="UniProtKB-KW"/>
</dbReference>
<gene>
    <name evidence="14" type="ORF">SU48_00790</name>
</gene>
<dbReference type="Pfam" id="PF00875">
    <property type="entry name" value="DNA_photolyase"/>
    <property type="match status" value="1"/>
</dbReference>
<evidence type="ECO:0000256" key="4">
    <source>
        <dbReference type="ARBA" id="ARBA00014046"/>
    </source>
</evidence>
<evidence type="ECO:0000256" key="1">
    <source>
        <dbReference type="ARBA" id="ARBA00001974"/>
    </source>
</evidence>
<dbReference type="EC" id="4.1.99.3" evidence="3"/>
<evidence type="ECO:0000256" key="11">
    <source>
        <dbReference type="ARBA" id="ARBA00031671"/>
    </source>
</evidence>
<dbReference type="InterPro" id="IPR036134">
    <property type="entry name" value="Crypto/Photolyase_FAD-like_sf"/>
</dbReference>
<evidence type="ECO:0000256" key="9">
    <source>
        <dbReference type="ARBA" id="ARBA00023204"/>
    </source>
</evidence>
<proteinExistence type="inferred from homology"/>